<dbReference type="Proteomes" id="UP000054771">
    <property type="component" value="Unassembled WGS sequence"/>
</dbReference>
<dbReference type="SUPFAM" id="SSF52047">
    <property type="entry name" value="RNI-like"/>
    <property type="match status" value="1"/>
</dbReference>
<dbReference type="AlphaFoldDB" id="A0A0U5GQX4"/>
<gene>
    <name evidence="1" type="ORF">ASPCAL02671</name>
</gene>
<sequence>MSSDSHSTVLRIFSTEIWINIVNILRWDSWTTLHSLNLSCQAFHQIVSPVLFRTLQLHFPPAKKTYRAQINRSPALPCPFQEFRVRTATGFKTSTYISSPAPRKERRIHALLESDVGHTIQHHVRILIVWYGHGYEEGKHSQPIQRLVENLPNLEAIRWRGIPFPPNLAQNLSDRLSPPQLYYEGLPQAITSNSLFIGASFIKSLSITCEPAPVEEHVVNKLGKLILSLSRLERLILKQAGDRYWRDNKTLQNPAFRLAPDSKLPPSLRILSFTNFTFNEEQAAAWARCARGVEYLALDGYMQLSTLLEALSGPLSGLKSLTLRVLNDEDHPIGPQFLAILDRFLQSIAKLECFSTYNFPKSVLVSVIRYHGNHLRQLRFRETGYSRIHLQGPEYKDCLFSRDELYQLANELPHVERLGLDLRFEDKIHYDYLDALARFSSLKYLELNTPSYRGAAVNAYSSKFWLDKSVTREVFQYVDARTERRLAGLDIKVGEWEWMFVRGRNRTIRDAWIYAAWRESDVPNLVHVTCLSCEFGGYLHLSEDDIYEQTVHAAGLWPSDRSNVGPVI</sequence>
<proteinExistence type="predicted"/>
<dbReference type="EMBL" id="CDMC01000002">
    <property type="protein sequence ID" value="CEN60230.1"/>
    <property type="molecule type" value="Genomic_DNA"/>
</dbReference>
<dbReference type="OMA" id="TEIWINI"/>
<dbReference type="OrthoDB" id="4501663at2759"/>
<accession>A0A0U5GQX4</accession>
<evidence type="ECO:0000313" key="2">
    <source>
        <dbReference type="Proteomes" id="UP000054771"/>
    </source>
</evidence>
<dbReference type="InterPro" id="IPR032675">
    <property type="entry name" value="LRR_dom_sf"/>
</dbReference>
<protein>
    <submittedName>
        <fullName evidence="1">Uncharacterized protein</fullName>
    </submittedName>
</protein>
<evidence type="ECO:0000313" key="1">
    <source>
        <dbReference type="EMBL" id="CEN60230.1"/>
    </source>
</evidence>
<organism evidence="1 2">
    <name type="scientific">Aspergillus calidoustus</name>
    <dbReference type="NCBI Taxonomy" id="454130"/>
    <lineage>
        <taxon>Eukaryota</taxon>
        <taxon>Fungi</taxon>
        <taxon>Dikarya</taxon>
        <taxon>Ascomycota</taxon>
        <taxon>Pezizomycotina</taxon>
        <taxon>Eurotiomycetes</taxon>
        <taxon>Eurotiomycetidae</taxon>
        <taxon>Eurotiales</taxon>
        <taxon>Aspergillaceae</taxon>
        <taxon>Aspergillus</taxon>
        <taxon>Aspergillus subgen. Nidulantes</taxon>
    </lineage>
</organism>
<dbReference type="Gene3D" id="3.80.10.10">
    <property type="entry name" value="Ribonuclease Inhibitor"/>
    <property type="match status" value="1"/>
</dbReference>
<name>A0A0U5GQX4_ASPCI</name>
<keyword evidence="2" id="KW-1185">Reference proteome</keyword>
<reference evidence="2" key="1">
    <citation type="journal article" date="2016" name="Genome Announc.">
        <title>Draft genome sequences of fungus Aspergillus calidoustus.</title>
        <authorList>
            <person name="Horn F."/>
            <person name="Linde J."/>
            <person name="Mattern D.J."/>
            <person name="Walther G."/>
            <person name="Guthke R."/>
            <person name="Scherlach K."/>
            <person name="Martin K."/>
            <person name="Brakhage A.A."/>
            <person name="Petzke L."/>
            <person name="Valiante V."/>
        </authorList>
    </citation>
    <scope>NUCLEOTIDE SEQUENCE [LARGE SCALE GENOMIC DNA]</scope>
    <source>
        <strain evidence="2">SF006504</strain>
    </source>
</reference>